<protein>
    <submittedName>
        <fullName evidence="1">ATP phosphoribosyltransferase regulatory subunit</fullName>
    </submittedName>
</protein>
<comment type="caution">
    <text evidence="1">The sequence shown here is derived from an EMBL/GenBank/DDBJ whole genome shotgun (WGS) entry which is preliminary data.</text>
</comment>
<dbReference type="AlphaFoldDB" id="F5S500"/>
<proteinExistence type="predicted"/>
<dbReference type="GO" id="GO:0016757">
    <property type="term" value="F:glycosyltransferase activity"/>
    <property type="evidence" value="ECO:0007669"/>
    <property type="project" value="UniProtKB-KW"/>
</dbReference>
<sequence length="51" mass="5649">MRVAQKDYAAARNAVEQLRKQGVCVVIDYGVADNSGSLKKLVLRGEDWVVE</sequence>
<gene>
    <name evidence="1" type="ORF">HMPREF0476_0283</name>
</gene>
<evidence type="ECO:0000313" key="1">
    <source>
        <dbReference type="EMBL" id="EGK11600.1"/>
    </source>
</evidence>
<keyword evidence="2" id="KW-1185">Reference proteome</keyword>
<dbReference type="EMBL" id="AFHS01000009">
    <property type="protein sequence ID" value="EGK11600.1"/>
    <property type="molecule type" value="Genomic_DNA"/>
</dbReference>
<reference evidence="1 2" key="1">
    <citation type="submission" date="2011-04" db="EMBL/GenBank/DDBJ databases">
        <authorList>
            <person name="Muzny D."/>
            <person name="Qin X."/>
            <person name="Deng J."/>
            <person name="Jiang H."/>
            <person name="Liu Y."/>
            <person name="Qu J."/>
            <person name="Song X.-Z."/>
            <person name="Zhang L."/>
            <person name="Thornton R."/>
            <person name="Coyle M."/>
            <person name="Francisco L."/>
            <person name="Jackson L."/>
            <person name="Javaid M."/>
            <person name="Korchina V."/>
            <person name="Kovar C."/>
            <person name="Mata R."/>
            <person name="Mathew T."/>
            <person name="Ngo R."/>
            <person name="Nguyen L."/>
            <person name="Nguyen N."/>
            <person name="Okwuonu G."/>
            <person name="Ongeri F."/>
            <person name="Pham C."/>
            <person name="Simmons D."/>
            <person name="Wilczek-Boney K."/>
            <person name="Hale W."/>
            <person name="Jakkamsetti A."/>
            <person name="Pham P."/>
            <person name="Ruth R."/>
            <person name="San Lucas F."/>
            <person name="Warren J."/>
            <person name="Zhang J."/>
            <person name="Zhao Z."/>
            <person name="Zhou C."/>
            <person name="Zhu D."/>
            <person name="Lee S."/>
            <person name="Bess C."/>
            <person name="Blankenburg K."/>
            <person name="Forbes L."/>
            <person name="Fu Q."/>
            <person name="Gubbala S."/>
            <person name="Hirani K."/>
            <person name="Jayaseelan J.C."/>
            <person name="Lara F."/>
            <person name="Munidasa M."/>
            <person name="Palculict T."/>
            <person name="Patil S."/>
            <person name="Pu L.-L."/>
            <person name="Saada N."/>
            <person name="Tang L."/>
            <person name="Weissenberger G."/>
            <person name="Zhu Y."/>
            <person name="Hemphill L."/>
            <person name="Shang Y."/>
            <person name="Youmans B."/>
            <person name="Ayvaz T."/>
            <person name="Ross M."/>
            <person name="Santibanez J."/>
            <person name="Aqrawi P."/>
            <person name="Gross S."/>
            <person name="Joshi V."/>
            <person name="Fowler G."/>
            <person name="Nazareth L."/>
            <person name="Reid J."/>
            <person name="Worley K."/>
            <person name="Petrosino J."/>
            <person name="Highlander S."/>
            <person name="Gibbs R."/>
        </authorList>
    </citation>
    <scope>NUCLEOTIDE SEQUENCE [LARGE SCALE GENOMIC DNA]</scope>
    <source>
        <strain evidence="1 2">ATCC 23330</strain>
    </source>
</reference>
<keyword evidence="1" id="KW-0808">Transferase</keyword>
<organism evidence="1 2">
    <name type="scientific">Kingella kingae ATCC 23330</name>
    <dbReference type="NCBI Taxonomy" id="887327"/>
    <lineage>
        <taxon>Bacteria</taxon>
        <taxon>Pseudomonadati</taxon>
        <taxon>Pseudomonadota</taxon>
        <taxon>Betaproteobacteria</taxon>
        <taxon>Neisseriales</taxon>
        <taxon>Neisseriaceae</taxon>
        <taxon>Kingella</taxon>
    </lineage>
</organism>
<keyword evidence="1" id="KW-0328">Glycosyltransferase</keyword>
<evidence type="ECO:0000313" key="2">
    <source>
        <dbReference type="Proteomes" id="UP000004207"/>
    </source>
</evidence>
<dbReference type="HOGENOM" id="CLU_3099769_0_0_4"/>
<accession>F5S500</accession>
<name>F5S500_KINKI</name>
<dbReference type="Proteomes" id="UP000004207">
    <property type="component" value="Unassembled WGS sequence"/>
</dbReference>